<organism evidence="2 3">
    <name type="scientific">Champsocephalus gunnari</name>
    <name type="common">Mackerel icefish</name>
    <dbReference type="NCBI Taxonomy" id="52237"/>
    <lineage>
        <taxon>Eukaryota</taxon>
        <taxon>Metazoa</taxon>
        <taxon>Chordata</taxon>
        <taxon>Craniata</taxon>
        <taxon>Vertebrata</taxon>
        <taxon>Euteleostomi</taxon>
        <taxon>Actinopterygii</taxon>
        <taxon>Neopterygii</taxon>
        <taxon>Teleostei</taxon>
        <taxon>Neoteleostei</taxon>
        <taxon>Acanthomorphata</taxon>
        <taxon>Eupercaria</taxon>
        <taxon>Perciformes</taxon>
        <taxon>Notothenioidei</taxon>
        <taxon>Channichthyidae</taxon>
        <taxon>Champsocephalus</taxon>
    </lineage>
</organism>
<protein>
    <submittedName>
        <fullName evidence="2">Uncharacterized protein</fullName>
    </submittedName>
</protein>
<dbReference type="EMBL" id="JAURVH010001517">
    <property type="protein sequence ID" value="KAK5929964.1"/>
    <property type="molecule type" value="Genomic_DNA"/>
</dbReference>
<feature type="compositionally biased region" description="Basic and acidic residues" evidence="1">
    <location>
        <begin position="39"/>
        <end position="52"/>
    </location>
</feature>
<accession>A0AAN8I093</accession>
<keyword evidence="3" id="KW-1185">Reference proteome</keyword>
<sequence length="147" mass="16691">MVWENISANKYLEQAWRHDFRHIVASWKLAPTPRAPPAPKEDSPSRLHHSDHICNPANSFFPRPAKRKQDTPPPFSRKPPPTGLACYNGPPKECFPLHALSPPLLAELRERRRRNREAAFLCLSPRWLAGCFTACCLSSSTGKVWIS</sequence>
<name>A0AAN8I093_CHAGU</name>
<proteinExistence type="predicted"/>
<evidence type="ECO:0000256" key="1">
    <source>
        <dbReference type="SAM" id="MobiDB-lite"/>
    </source>
</evidence>
<comment type="caution">
    <text evidence="2">The sequence shown here is derived from an EMBL/GenBank/DDBJ whole genome shotgun (WGS) entry which is preliminary data.</text>
</comment>
<feature type="compositionally biased region" description="Pro residues" evidence="1">
    <location>
        <begin position="71"/>
        <end position="82"/>
    </location>
</feature>
<dbReference type="Proteomes" id="UP001331515">
    <property type="component" value="Unassembled WGS sequence"/>
</dbReference>
<evidence type="ECO:0000313" key="3">
    <source>
        <dbReference type="Proteomes" id="UP001331515"/>
    </source>
</evidence>
<gene>
    <name evidence="2" type="ORF">CgunFtcFv8_011152</name>
</gene>
<feature type="region of interest" description="Disordered" evidence="1">
    <location>
        <begin position="31"/>
        <end position="83"/>
    </location>
</feature>
<reference evidence="2 3" key="1">
    <citation type="journal article" date="2023" name="Mol. Biol. Evol.">
        <title>Genomics of Secondarily Temperate Adaptation in the Only Non-Antarctic Icefish.</title>
        <authorList>
            <person name="Rivera-Colon A.G."/>
            <person name="Rayamajhi N."/>
            <person name="Minhas B.F."/>
            <person name="Madrigal G."/>
            <person name="Bilyk K.T."/>
            <person name="Yoon V."/>
            <person name="Hune M."/>
            <person name="Gregory S."/>
            <person name="Cheng C.H.C."/>
            <person name="Catchen J.M."/>
        </authorList>
    </citation>
    <scope>NUCLEOTIDE SEQUENCE [LARGE SCALE GENOMIC DNA]</scope>
    <source>
        <tissue evidence="2">White muscle</tissue>
    </source>
</reference>
<dbReference type="AlphaFoldDB" id="A0AAN8I093"/>
<evidence type="ECO:0000313" key="2">
    <source>
        <dbReference type="EMBL" id="KAK5929964.1"/>
    </source>
</evidence>